<dbReference type="AlphaFoldDB" id="A0A7G2CDN5"/>
<reference evidence="2 3" key="1">
    <citation type="submission" date="2020-08" db="EMBL/GenBank/DDBJ databases">
        <authorList>
            <person name="Newling K."/>
            <person name="Davey J."/>
            <person name="Forrester S."/>
        </authorList>
    </citation>
    <scope>NUCLEOTIDE SEQUENCE [LARGE SCALE GENOMIC DNA]</scope>
    <source>
        <strain evidence="3">Crithidia deanei Carvalho (ATCC PRA-265)</strain>
    </source>
</reference>
<organism evidence="2 3">
    <name type="scientific">Angomonas deanei</name>
    <dbReference type="NCBI Taxonomy" id="59799"/>
    <lineage>
        <taxon>Eukaryota</taxon>
        <taxon>Discoba</taxon>
        <taxon>Euglenozoa</taxon>
        <taxon>Kinetoplastea</taxon>
        <taxon>Metakinetoplastina</taxon>
        <taxon>Trypanosomatida</taxon>
        <taxon>Trypanosomatidae</taxon>
        <taxon>Strigomonadinae</taxon>
        <taxon>Angomonas</taxon>
    </lineage>
</organism>
<feature type="region of interest" description="Disordered" evidence="1">
    <location>
        <begin position="1"/>
        <end position="76"/>
    </location>
</feature>
<keyword evidence="3" id="KW-1185">Reference proteome</keyword>
<feature type="region of interest" description="Disordered" evidence="1">
    <location>
        <begin position="128"/>
        <end position="159"/>
    </location>
</feature>
<proteinExistence type="predicted"/>
<gene>
    <name evidence="2" type="ORF">ADEAN_000453500</name>
</gene>
<evidence type="ECO:0000313" key="3">
    <source>
        <dbReference type="Proteomes" id="UP000515908"/>
    </source>
</evidence>
<dbReference type="EMBL" id="LR877152">
    <property type="protein sequence ID" value="CAD2217057.1"/>
    <property type="molecule type" value="Genomic_DNA"/>
</dbReference>
<feature type="compositionally biased region" description="Polar residues" evidence="1">
    <location>
        <begin position="66"/>
        <end position="75"/>
    </location>
</feature>
<evidence type="ECO:0000313" key="2">
    <source>
        <dbReference type="EMBL" id="CAD2217057.1"/>
    </source>
</evidence>
<accession>A0A7G2CDN5</accession>
<feature type="compositionally biased region" description="Polar residues" evidence="1">
    <location>
        <begin position="144"/>
        <end position="159"/>
    </location>
</feature>
<dbReference type="Proteomes" id="UP000515908">
    <property type="component" value="Chromosome 08"/>
</dbReference>
<evidence type="ECO:0000256" key="1">
    <source>
        <dbReference type="SAM" id="MobiDB-lite"/>
    </source>
</evidence>
<feature type="compositionally biased region" description="Polar residues" evidence="1">
    <location>
        <begin position="17"/>
        <end position="51"/>
    </location>
</feature>
<protein>
    <submittedName>
        <fullName evidence="2">Uncharacterized protein</fullName>
    </submittedName>
</protein>
<sequence length="159" mass="16730">MTSNKRESFTPLALGMFSSSESATQPPKNVSILGKQSFNSSQRTEGESSNRVIVHSPTSPAPRKGTGSTSDQSASPVMFDWAGDVINGTSSNGLVDAGSFSAGVLSSKSASPFRLRKSSGRVGQYFNANTSEISGENKEENRMNPASRTSSSNMIGNII</sequence>
<dbReference type="VEuPathDB" id="TriTrypDB:ADEAN_000453500"/>
<name>A0A7G2CDN5_9TRYP</name>